<feature type="domain" description="Polysaccharide lyase 8 N-terminal alpha-helical" evidence="2">
    <location>
        <begin position="104"/>
        <end position="264"/>
    </location>
</feature>
<organism evidence="3 4">
    <name type="scientific">Cryptophlebia peltastica nucleopolyhedrovirus</name>
    <dbReference type="NCBI Taxonomy" id="2304025"/>
    <lineage>
        <taxon>Viruses</taxon>
        <taxon>Viruses incertae sedis</taxon>
        <taxon>Naldaviricetes</taxon>
        <taxon>Lefavirales</taxon>
        <taxon>Baculoviridae</taxon>
        <taxon>Alphabaculovirus</taxon>
        <taxon>Alphabaculovirus crypeltasticae</taxon>
    </lineage>
</organism>
<dbReference type="InterPro" id="IPR043082">
    <property type="entry name" value="Baculo_ODV-E66_core"/>
</dbReference>
<keyword evidence="4" id="KW-1185">Reference proteome</keyword>
<name>A0A346RNQ1_9ABAC</name>
<reference evidence="3 4" key="1">
    <citation type="journal article" date="2018" name="J. Invertebr. Pathol.">
        <title>Morphological, genetic and biological characterisation of a novel alphabaculovirus isolated from Cryptophlebia peltastica (Lepidoptera: Tortricidae).</title>
        <authorList>
            <person name="Marsberg T."/>
            <person name="Jukes M.D."/>
            <person name="Krejmer-Rabalska M."/>
            <person name="Rabalski L."/>
            <person name="Knox C.M."/>
            <person name="Moore S.D."/>
            <person name="Hill M.P."/>
            <person name="Szewczyk B."/>
        </authorList>
    </citation>
    <scope>NUCLEOTIDE SEQUENCE [LARGE SCALE GENOMIC DNA]</scope>
    <source>
        <strain evidence="3">SA</strain>
    </source>
</reference>
<dbReference type="KEGG" id="vg:65102151"/>
<dbReference type="InterPro" id="IPR006934">
    <property type="entry name" value="ODV-E66_C_baculovirus"/>
</dbReference>
<dbReference type="Proteomes" id="UP000500845">
    <property type="component" value="Segment"/>
</dbReference>
<dbReference type="Gene3D" id="2.60.40.4340">
    <property type="match status" value="1"/>
</dbReference>
<dbReference type="GO" id="GO:0019031">
    <property type="term" value="C:viral envelope"/>
    <property type="evidence" value="ECO:0007669"/>
    <property type="project" value="InterPro"/>
</dbReference>
<dbReference type="InterPro" id="IPR012970">
    <property type="entry name" value="Lyase_8_alpha_N"/>
</dbReference>
<dbReference type="InterPro" id="IPR008929">
    <property type="entry name" value="Chondroitin_lyas"/>
</dbReference>
<dbReference type="Pfam" id="PF04850">
    <property type="entry name" value="Baculo_E66"/>
    <property type="match status" value="1"/>
</dbReference>
<sequence length="663" mass="75598">MVIIYWIVLIAVIVFIFLYVTWSEEAAPSPSPPPSPPIIIINNELKDFEYYFVETLPVYFSRKAEKIANPTRQWSSSSGFVGLDPWTSTVDFGTFCHTMIGYAVNFVDKNSNQYYDEQIGYNLLMCLRLLSHHLPDTPPVQNAPWGPVADWYHFSITMPEVYMTVTCVLKDTIYYETAAELTKTTLSKYLPTATTSLGWVRTAGNAMRMGVPYVYSQLLKGFNISQIRMQDSVQDVLKIISFPFVTEGNGLHIDSIYIDHIDVRAYGYLINSFFTFGYYMWFFGSDVINHYGLTKSILNVSSPEGIVNPAVMSRQGTMFSNVIGNFVDYKIAVHSADVSKVLTKLTNKYYGCCVGYTTKLAYYEADPTNFNHAPLWAMNRRLWRRDYPIINYTPETVGFESGVLLQDLSGRWPVPSTTTSTQSFRPVMAKTAVVKNETLGAMLGYAKIKELNDLEFYSCTVYYETGMVQLYYNMKIPVDTLSINPRMVILTKPVIDQSTNWSTSNSFNTATFNGVTCHHVNIINLAGLANYVYRQVNAVENIEQIIARSVLEEGMGMSCYKLTVTETNDSVTVTNNSKYNNFTVNIPNEGIFIFYFPYLALYDDNQLIISNADEDNEIPKMIVDSFIYQFDIQADMEPFNCVLINDFYRIFTDEYSFIFNKLS</sequence>
<accession>A0A346RNQ1</accession>
<evidence type="ECO:0000313" key="3">
    <source>
        <dbReference type="EMBL" id="AXS67698.1"/>
    </source>
</evidence>
<dbReference type="EMBL" id="MH394321">
    <property type="protein sequence ID" value="AXS67698.1"/>
    <property type="molecule type" value="Genomic_DNA"/>
</dbReference>
<dbReference type="Gene3D" id="2.70.98.100">
    <property type="entry name" value="Baculovirus E66 occlusion-derived virus envelope protein, domain 2"/>
    <property type="match status" value="1"/>
</dbReference>
<evidence type="ECO:0000313" key="4">
    <source>
        <dbReference type="Proteomes" id="UP000500845"/>
    </source>
</evidence>
<protein>
    <submittedName>
        <fullName evidence="3">Odv-e66</fullName>
    </submittedName>
</protein>
<evidence type="ECO:0000259" key="1">
    <source>
        <dbReference type="Pfam" id="PF04850"/>
    </source>
</evidence>
<feature type="domain" description="Baculovirus ODV-E66 C-terminal" evidence="1">
    <location>
        <begin position="286"/>
        <end position="660"/>
    </location>
</feature>
<dbReference type="Pfam" id="PF08124">
    <property type="entry name" value="Lyase_8_N"/>
    <property type="match status" value="1"/>
</dbReference>
<evidence type="ECO:0000259" key="2">
    <source>
        <dbReference type="Pfam" id="PF08124"/>
    </source>
</evidence>
<proteinExistence type="predicted"/>
<dbReference type="RefSeq" id="YP_010086906.1">
    <property type="nucleotide sequence ID" value="NC_055500.1"/>
</dbReference>
<dbReference type="SUPFAM" id="SSF48230">
    <property type="entry name" value="Chondroitin AC/alginate lyase"/>
    <property type="match status" value="1"/>
</dbReference>
<dbReference type="Gene3D" id="1.50.10.100">
    <property type="entry name" value="Chondroitin AC/alginate lyase"/>
    <property type="match status" value="1"/>
</dbReference>
<dbReference type="GeneID" id="65102151"/>